<evidence type="ECO:0000313" key="1">
    <source>
        <dbReference type="EMBL" id="RDI98331.1"/>
    </source>
</evidence>
<dbReference type="InterPro" id="IPR035242">
    <property type="entry name" value="DUF5329"/>
</dbReference>
<protein>
    <submittedName>
        <fullName evidence="1">Uncharacterized protein</fullName>
    </submittedName>
</protein>
<name>A0A370K6Q7_9GAMM</name>
<sequence length="107" mass="11615">MTTARAELDATGQQEVAALLAYVGGSHCAFIRNGKAYGAADAKSHLQYKLKYLLQEHKVSSAEDFIALAATESSMSGKPYLVNCDGVEQPSADWLKDELRRLRAAQP</sequence>
<proteinExistence type="predicted"/>
<dbReference type="Proteomes" id="UP000254711">
    <property type="component" value="Unassembled WGS sequence"/>
</dbReference>
<accession>A0A370K6Q7</accession>
<keyword evidence="2" id="KW-1185">Reference proteome</keyword>
<evidence type="ECO:0000313" key="2">
    <source>
        <dbReference type="Proteomes" id="UP000254711"/>
    </source>
</evidence>
<gene>
    <name evidence="1" type="ORF">DVT68_13135</name>
</gene>
<dbReference type="AlphaFoldDB" id="A0A370K6Q7"/>
<dbReference type="EMBL" id="QQSY01000003">
    <property type="protein sequence ID" value="RDI98331.1"/>
    <property type="molecule type" value="Genomic_DNA"/>
</dbReference>
<dbReference type="Pfam" id="PF17263">
    <property type="entry name" value="DUF5329"/>
    <property type="match status" value="1"/>
</dbReference>
<comment type="caution">
    <text evidence="1">The sequence shown here is derived from an EMBL/GenBank/DDBJ whole genome shotgun (WGS) entry which is preliminary data.</text>
</comment>
<organism evidence="1 2">
    <name type="scientific">Dyella solisilvae</name>
    <dbReference type="NCBI Taxonomy" id="1920168"/>
    <lineage>
        <taxon>Bacteria</taxon>
        <taxon>Pseudomonadati</taxon>
        <taxon>Pseudomonadota</taxon>
        <taxon>Gammaproteobacteria</taxon>
        <taxon>Lysobacterales</taxon>
        <taxon>Rhodanobacteraceae</taxon>
        <taxon>Dyella</taxon>
    </lineage>
</organism>
<reference evidence="1 2" key="1">
    <citation type="submission" date="2018-07" db="EMBL/GenBank/DDBJ databases">
        <title>Dyella solisilvae sp. nov., isolated from the pine and broad-leaved mixed forest soil.</title>
        <authorList>
            <person name="Gao Z."/>
            <person name="Qiu L."/>
        </authorList>
    </citation>
    <scope>NUCLEOTIDE SEQUENCE [LARGE SCALE GENOMIC DNA]</scope>
    <source>
        <strain evidence="1 2">DHG54</strain>
    </source>
</reference>